<name>A0A498LHG7_LABRO</name>
<feature type="compositionally biased region" description="Basic and acidic residues" evidence="1">
    <location>
        <begin position="51"/>
        <end position="75"/>
    </location>
</feature>
<organism evidence="2 3">
    <name type="scientific">Labeo rohita</name>
    <name type="common">Indian major carp</name>
    <name type="synonym">Cyprinus rohita</name>
    <dbReference type="NCBI Taxonomy" id="84645"/>
    <lineage>
        <taxon>Eukaryota</taxon>
        <taxon>Metazoa</taxon>
        <taxon>Chordata</taxon>
        <taxon>Craniata</taxon>
        <taxon>Vertebrata</taxon>
        <taxon>Euteleostomi</taxon>
        <taxon>Actinopterygii</taxon>
        <taxon>Neopterygii</taxon>
        <taxon>Teleostei</taxon>
        <taxon>Ostariophysi</taxon>
        <taxon>Cypriniformes</taxon>
        <taxon>Cyprinidae</taxon>
        <taxon>Labeoninae</taxon>
        <taxon>Labeonini</taxon>
        <taxon>Labeo</taxon>
    </lineage>
</organism>
<evidence type="ECO:0000313" key="2">
    <source>
        <dbReference type="EMBL" id="RXN07521.1"/>
    </source>
</evidence>
<proteinExistence type="predicted"/>
<evidence type="ECO:0000313" key="3">
    <source>
        <dbReference type="Proteomes" id="UP000290572"/>
    </source>
</evidence>
<dbReference type="AlphaFoldDB" id="A0A498LHG7"/>
<feature type="region of interest" description="Disordered" evidence="1">
    <location>
        <begin position="42"/>
        <end position="88"/>
    </location>
</feature>
<gene>
    <name evidence="2" type="ORF">ROHU_011937</name>
</gene>
<protein>
    <submittedName>
        <fullName evidence="2">Uncharacterized protein</fullName>
    </submittedName>
</protein>
<evidence type="ECO:0000256" key="1">
    <source>
        <dbReference type="SAM" id="MobiDB-lite"/>
    </source>
</evidence>
<accession>A0A498LHG7</accession>
<comment type="caution">
    <text evidence="2">The sequence shown here is derived from an EMBL/GenBank/DDBJ whole genome shotgun (WGS) entry which is preliminary data.</text>
</comment>
<sequence>MGQITNRHESLPFRRLWPSPQQDSYDFIIYMFPQTLLHSDYASSHRGTPGNREHGLGDKGGNRARTDRERHDCHGNNRKKQTVACCSG</sequence>
<keyword evidence="3" id="KW-1185">Reference proteome</keyword>
<dbReference type="EMBL" id="QBIY01013346">
    <property type="protein sequence ID" value="RXN07521.1"/>
    <property type="molecule type" value="Genomic_DNA"/>
</dbReference>
<dbReference type="Proteomes" id="UP000290572">
    <property type="component" value="Unassembled WGS sequence"/>
</dbReference>
<reference evidence="2 3" key="1">
    <citation type="submission" date="2018-03" db="EMBL/GenBank/DDBJ databases">
        <title>Draft genome sequence of Rohu Carp (Labeo rohita).</title>
        <authorList>
            <person name="Das P."/>
            <person name="Kushwaha B."/>
            <person name="Joshi C.G."/>
            <person name="Kumar D."/>
            <person name="Nagpure N.S."/>
            <person name="Sahoo L."/>
            <person name="Das S.P."/>
            <person name="Bit A."/>
            <person name="Patnaik S."/>
            <person name="Meher P.K."/>
            <person name="Jayasankar P."/>
            <person name="Koringa P.G."/>
            <person name="Patel N.V."/>
            <person name="Hinsu A.T."/>
            <person name="Kumar R."/>
            <person name="Pandey M."/>
            <person name="Agarwal S."/>
            <person name="Srivastava S."/>
            <person name="Singh M."/>
            <person name="Iquebal M.A."/>
            <person name="Jaiswal S."/>
            <person name="Angadi U.B."/>
            <person name="Kumar N."/>
            <person name="Raza M."/>
            <person name="Shah T.M."/>
            <person name="Rai A."/>
            <person name="Jena J.K."/>
        </authorList>
    </citation>
    <scope>NUCLEOTIDE SEQUENCE [LARGE SCALE GENOMIC DNA]</scope>
    <source>
        <strain evidence="2">DASCIFA01</strain>
        <tissue evidence="2">Testis</tissue>
    </source>
</reference>